<dbReference type="RefSeq" id="WP_169902984.1">
    <property type="nucleotide sequence ID" value="NZ_BSNC01000001.1"/>
</dbReference>
<protein>
    <recommendedName>
        <fullName evidence="3">DUF3135 domain-containing protein</fullName>
    </recommendedName>
</protein>
<comment type="caution">
    <text evidence="1">The sequence shown here is derived from an EMBL/GenBank/DDBJ whole genome shotgun (WGS) entry which is preliminary data.</text>
</comment>
<keyword evidence="2" id="KW-1185">Reference proteome</keyword>
<reference evidence="1" key="1">
    <citation type="journal article" date="2014" name="Int. J. Syst. Evol. Microbiol.">
        <title>Complete genome sequence of Corynebacterium casei LMG S-19264T (=DSM 44701T), isolated from a smear-ripened cheese.</title>
        <authorList>
            <consortium name="US DOE Joint Genome Institute (JGI-PGF)"/>
            <person name="Walter F."/>
            <person name="Albersmeier A."/>
            <person name="Kalinowski J."/>
            <person name="Ruckert C."/>
        </authorList>
    </citation>
    <scope>NUCLEOTIDE SEQUENCE</scope>
    <source>
        <strain evidence="1">NBRC 101628</strain>
    </source>
</reference>
<dbReference type="InterPro" id="IPR021482">
    <property type="entry name" value="DUF3135"/>
</dbReference>
<dbReference type="AlphaFoldDB" id="A0AA37VSK8"/>
<dbReference type="Proteomes" id="UP001161422">
    <property type="component" value="Unassembled WGS sequence"/>
</dbReference>
<accession>A0AA37VSK8</accession>
<organism evidence="1 2">
    <name type="scientific">Paraferrimonas sedimenticola</name>
    <dbReference type="NCBI Taxonomy" id="375674"/>
    <lineage>
        <taxon>Bacteria</taxon>
        <taxon>Pseudomonadati</taxon>
        <taxon>Pseudomonadota</taxon>
        <taxon>Gammaproteobacteria</taxon>
        <taxon>Alteromonadales</taxon>
        <taxon>Ferrimonadaceae</taxon>
        <taxon>Paraferrimonas</taxon>
    </lineage>
</organism>
<evidence type="ECO:0000313" key="1">
    <source>
        <dbReference type="EMBL" id="GLP94721.1"/>
    </source>
</evidence>
<name>A0AA37VSK8_9GAMM</name>
<sequence length="102" mass="11836">MSDTSPEIDWQALAELAKRDPIAFERHRSALLNDMLARVSHERRGRLEAYQSHLDRLRERAKNPLHACVLFEAEMRTQLEKLQRTCRGEITPASVVSLRARD</sequence>
<gene>
    <name evidence="1" type="ORF">GCM10007895_00270</name>
</gene>
<dbReference type="Pfam" id="PF11333">
    <property type="entry name" value="DUF3135"/>
    <property type="match status" value="1"/>
</dbReference>
<dbReference type="EMBL" id="BSNC01000001">
    <property type="protein sequence ID" value="GLP94721.1"/>
    <property type="molecule type" value="Genomic_DNA"/>
</dbReference>
<evidence type="ECO:0000313" key="2">
    <source>
        <dbReference type="Proteomes" id="UP001161422"/>
    </source>
</evidence>
<proteinExistence type="predicted"/>
<reference evidence="1" key="2">
    <citation type="submission" date="2023-01" db="EMBL/GenBank/DDBJ databases">
        <title>Draft genome sequence of Paraferrimonas sedimenticola strain NBRC 101628.</title>
        <authorList>
            <person name="Sun Q."/>
            <person name="Mori K."/>
        </authorList>
    </citation>
    <scope>NUCLEOTIDE SEQUENCE</scope>
    <source>
        <strain evidence="1">NBRC 101628</strain>
    </source>
</reference>
<evidence type="ECO:0008006" key="3">
    <source>
        <dbReference type="Google" id="ProtNLM"/>
    </source>
</evidence>